<dbReference type="EMBL" id="KJ801920">
    <property type="protein sequence ID" value="AID46623.1"/>
    <property type="molecule type" value="Genomic_DNA"/>
</dbReference>
<proteinExistence type="predicted"/>
<dbReference type="RefSeq" id="YP_009046347.1">
    <property type="nucleotide sequence ID" value="NC_024447.1"/>
</dbReference>
<evidence type="ECO:0000313" key="1">
    <source>
        <dbReference type="EMBL" id="AID46623.1"/>
    </source>
</evidence>
<name>A0A068EGY6_9POXV</name>
<gene>
    <name evidence="1" type="ORF">fep_115</name>
</gene>
<evidence type="ECO:0000313" key="2">
    <source>
        <dbReference type="Proteomes" id="UP000101521"/>
    </source>
</evidence>
<reference evidence="1 2" key="1">
    <citation type="journal article" date="2014" name="BMC Genomics">
        <title>The complete genome sequences of poxviruses isolated from a penguin and a pigeon in South Africa and comparison to other sequenced avipoxviruses.</title>
        <authorList>
            <person name="Offerman K."/>
            <person name="Carulei O."/>
            <person name="van der Walt A.P."/>
            <person name="Douglass N."/>
            <person name="Williamson A.L."/>
        </authorList>
    </citation>
    <scope>NUCLEOTIDE SEQUENCE [LARGE SCALE GENOMIC DNA]</scope>
    <source>
        <strain evidence="1">FeP2</strain>
    </source>
</reference>
<sequence>MADRNVKSSNNLARKRIKKVRIKQPDPTTEEIDTYGSDINVKLIQPNISIEQDDGEIQTIHIDDFN</sequence>
<dbReference type="GeneID" id="19737840"/>
<organism evidence="1 2">
    <name type="scientific">Pigeonpox virus</name>
    <dbReference type="NCBI Taxonomy" id="10264"/>
    <lineage>
        <taxon>Viruses</taxon>
        <taxon>Varidnaviria</taxon>
        <taxon>Bamfordvirae</taxon>
        <taxon>Nucleocytoviricota</taxon>
        <taxon>Pokkesviricetes</taxon>
        <taxon>Chitovirales</taxon>
        <taxon>Poxviridae</taxon>
        <taxon>Chordopoxvirinae</taxon>
        <taxon>Avipoxvirus</taxon>
        <taxon>Avipoxvirus pigeonpox</taxon>
    </lineage>
</organism>
<dbReference type="KEGG" id="vg:19737840"/>
<dbReference type="Proteomes" id="UP000101521">
    <property type="component" value="Segment"/>
</dbReference>
<keyword evidence="2" id="KW-1185">Reference proteome</keyword>
<protein>
    <submittedName>
        <fullName evidence="1">Uncharacterized protein</fullName>
    </submittedName>
</protein>
<accession>A0A068EGY6</accession>